<gene>
    <name evidence="1" type="ORF">Tco_0992483</name>
</gene>
<evidence type="ECO:0000313" key="2">
    <source>
        <dbReference type="Proteomes" id="UP001151760"/>
    </source>
</evidence>
<comment type="caution">
    <text evidence="1">The sequence shown here is derived from an EMBL/GenBank/DDBJ whole genome shotgun (WGS) entry which is preliminary data.</text>
</comment>
<keyword evidence="2" id="KW-1185">Reference proteome</keyword>
<proteinExistence type="predicted"/>
<name>A0ABQ5F308_9ASTR</name>
<reference evidence="1" key="1">
    <citation type="journal article" date="2022" name="Int. J. Mol. Sci.">
        <title>Draft Genome of Tanacetum Coccineum: Genomic Comparison of Closely Related Tanacetum-Family Plants.</title>
        <authorList>
            <person name="Yamashiro T."/>
            <person name="Shiraishi A."/>
            <person name="Nakayama K."/>
            <person name="Satake H."/>
        </authorList>
    </citation>
    <scope>NUCLEOTIDE SEQUENCE</scope>
</reference>
<dbReference type="EMBL" id="BQNB010016929">
    <property type="protein sequence ID" value="GJT57429.1"/>
    <property type="molecule type" value="Genomic_DNA"/>
</dbReference>
<sequence>MGIGDKRVTFDINRNDPNFALTEGIFMLNSVNTDEPITRRLKISNDMTTTHFCKPIIQEFDKDFKAWPSCNPFKNECDRGHAIYGINELDETKYWFFPNNYKRKEMKGDGVSFPNFLIIRYGSCQVENSVWIKRLWVIGKSTEALDSDEDPFGRYLDEYNWVFPKEIEQLADEYEIKIREKCQVLEEIWTKCKRARSKDKDWCFICVSGKSNETLSLGRKNGSRFRKMIMEEMEETLRDDGEDSVDET</sequence>
<reference evidence="1" key="2">
    <citation type="submission" date="2022-01" db="EMBL/GenBank/DDBJ databases">
        <authorList>
            <person name="Yamashiro T."/>
            <person name="Shiraishi A."/>
            <person name="Satake H."/>
            <person name="Nakayama K."/>
        </authorList>
    </citation>
    <scope>NUCLEOTIDE SEQUENCE</scope>
</reference>
<protein>
    <submittedName>
        <fullName evidence="1">Uncharacterized protein</fullName>
    </submittedName>
</protein>
<accession>A0ABQ5F308</accession>
<evidence type="ECO:0000313" key="1">
    <source>
        <dbReference type="EMBL" id="GJT57429.1"/>
    </source>
</evidence>
<organism evidence="1 2">
    <name type="scientific">Tanacetum coccineum</name>
    <dbReference type="NCBI Taxonomy" id="301880"/>
    <lineage>
        <taxon>Eukaryota</taxon>
        <taxon>Viridiplantae</taxon>
        <taxon>Streptophyta</taxon>
        <taxon>Embryophyta</taxon>
        <taxon>Tracheophyta</taxon>
        <taxon>Spermatophyta</taxon>
        <taxon>Magnoliopsida</taxon>
        <taxon>eudicotyledons</taxon>
        <taxon>Gunneridae</taxon>
        <taxon>Pentapetalae</taxon>
        <taxon>asterids</taxon>
        <taxon>campanulids</taxon>
        <taxon>Asterales</taxon>
        <taxon>Asteraceae</taxon>
        <taxon>Asteroideae</taxon>
        <taxon>Anthemideae</taxon>
        <taxon>Anthemidinae</taxon>
        <taxon>Tanacetum</taxon>
    </lineage>
</organism>
<dbReference type="Proteomes" id="UP001151760">
    <property type="component" value="Unassembled WGS sequence"/>
</dbReference>